<proteinExistence type="predicted"/>
<evidence type="ECO:0000313" key="3">
    <source>
        <dbReference type="Proteomes" id="UP001501153"/>
    </source>
</evidence>
<sequence>MAKHLPGFCLRLLLLLALSAFPAAAQVYLLDIAHQPLRVPGLPVYVEQVLNGQTGSPAIGVVHHKFYNSQNRQEAVMFRKSLEADLTEWLHRKMPQRPTDQVLALYIRHLHVGEKSANSTTGSLTADVYLKLADGYHFVRQIAGHTESQGIETTYTPSYLLALLVQRSLLQLAGTDWAKASQQPALTLTQLGTHVPPSQPRPAVLRVAAPRRGVYFSFEQFLNNRPDTTAFLRPDTLASNASGWEGTIRLQPGIFQGNGQRAPKRDVWGYSDGRQAFVRQNNTYRALTRQGTFYTFVGPAPHEEQYTVTNMTPTGPVTTTTGRGSLFGADDNSSPPILYALDMSSGLAVPYPTPGQPIRADTAYVYVYRPLGGPAEARIVWLNNREVGRLRPGEFLELTCIVAGRAVRLRTDLPGDPALLFLPDASSANYLKLLPGTARSPWRYMPPRAGEAEVDALEKLRR</sequence>
<dbReference type="Proteomes" id="UP001501153">
    <property type="component" value="Unassembled WGS sequence"/>
</dbReference>
<feature type="signal peptide" evidence="1">
    <location>
        <begin position="1"/>
        <end position="25"/>
    </location>
</feature>
<dbReference type="RefSeq" id="WP_345238492.1">
    <property type="nucleotide sequence ID" value="NZ_BAABGZ010000082.1"/>
</dbReference>
<feature type="chain" id="PRO_5045825302" description="DUF4384 domain-containing protein" evidence="1">
    <location>
        <begin position="26"/>
        <end position="462"/>
    </location>
</feature>
<evidence type="ECO:0008006" key="4">
    <source>
        <dbReference type="Google" id="ProtNLM"/>
    </source>
</evidence>
<protein>
    <recommendedName>
        <fullName evidence="4">DUF4384 domain-containing protein</fullName>
    </recommendedName>
</protein>
<name>A0ABP8ISP1_9BACT</name>
<evidence type="ECO:0000313" key="2">
    <source>
        <dbReference type="EMBL" id="GAA4370856.1"/>
    </source>
</evidence>
<reference evidence="3" key="1">
    <citation type="journal article" date="2019" name="Int. J. Syst. Evol. Microbiol.">
        <title>The Global Catalogue of Microorganisms (GCM) 10K type strain sequencing project: providing services to taxonomists for standard genome sequencing and annotation.</title>
        <authorList>
            <consortium name="The Broad Institute Genomics Platform"/>
            <consortium name="The Broad Institute Genome Sequencing Center for Infectious Disease"/>
            <person name="Wu L."/>
            <person name="Ma J."/>
        </authorList>
    </citation>
    <scope>NUCLEOTIDE SEQUENCE [LARGE SCALE GENOMIC DNA]</scope>
    <source>
        <strain evidence="3">JCM 17923</strain>
    </source>
</reference>
<accession>A0ABP8ISP1</accession>
<evidence type="ECO:0000256" key="1">
    <source>
        <dbReference type="SAM" id="SignalP"/>
    </source>
</evidence>
<comment type="caution">
    <text evidence="2">The sequence shown here is derived from an EMBL/GenBank/DDBJ whole genome shotgun (WGS) entry which is preliminary data.</text>
</comment>
<gene>
    <name evidence="2" type="ORF">GCM10023185_45730</name>
</gene>
<keyword evidence="1" id="KW-0732">Signal</keyword>
<dbReference type="EMBL" id="BAABGZ010000082">
    <property type="protein sequence ID" value="GAA4370856.1"/>
    <property type="molecule type" value="Genomic_DNA"/>
</dbReference>
<keyword evidence="3" id="KW-1185">Reference proteome</keyword>
<organism evidence="2 3">
    <name type="scientific">Hymenobacter saemangeumensis</name>
    <dbReference type="NCBI Taxonomy" id="1084522"/>
    <lineage>
        <taxon>Bacteria</taxon>
        <taxon>Pseudomonadati</taxon>
        <taxon>Bacteroidota</taxon>
        <taxon>Cytophagia</taxon>
        <taxon>Cytophagales</taxon>
        <taxon>Hymenobacteraceae</taxon>
        <taxon>Hymenobacter</taxon>
    </lineage>
</organism>